<evidence type="ECO:0000313" key="2">
    <source>
        <dbReference type="EMBL" id="ETR66125.1"/>
    </source>
</evidence>
<comment type="caution">
    <text evidence="2">The sequence shown here is derived from an EMBL/GenBank/DDBJ whole genome shotgun (WGS) entry which is preliminary data.</text>
</comment>
<keyword evidence="2" id="KW-0401">Integrin</keyword>
<dbReference type="EMBL" id="ATBP01002212">
    <property type="protein sequence ID" value="ETR66125.1"/>
    <property type="molecule type" value="Genomic_DNA"/>
</dbReference>
<evidence type="ECO:0000313" key="3">
    <source>
        <dbReference type="Proteomes" id="UP000189670"/>
    </source>
</evidence>
<evidence type="ECO:0000256" key="1">
    <source>
        <dbReference type="ARBA" id="ARBA00022729"/>
    </source>
</evidence>
<gene>
    <name evidence="2" type="ORF">OMM_05791</name>
</gene>
<protein>
    <submittedName>
        <fullName evidence="2">Alpha beta-propellor repeat-containing integrin</fullName>
    </submittedName>
</protein>
<dbReference type="GO" id="GO:0007229">
    <property type="term" value="P:integrin-mediated signaling pathway"/>
    <property type="evidence" value="ECO:0007669"/>
    <property type="project" value="UniProtKB-KW"/>
</dbReference>
<name>A0A1V1NU79_9BACT</name>
<reference evidence="3" key="1">
    <citation type="submission" date="2012-11" db="EMBL/GenBank/DDBJ databases">
        <authorList>
            <person name="Lucero-Rivera Y.E."/>
            <person name="Tovar-Ramirez D."/>
        </authorList>
    </citation>
    <scope>NUCLEOTIDE SEQUENCE [LARGE SCALE GENOMIC DNA]</scope>
    <source>
        <strain evidence="3">Araruama</strain>
    </source>
</reference>
<accession>A0A1V1NU79</accession>
<dbReference type="Pfam" id="PF14312">
    <property type="entry name" value="FG-GAP_2"/>
    <property type="match status" value="2"/>
</dbReference>
<dbReference type="Gene3D" id="2.130.10.130">
    <property type="entry name" value="Integrin alpha, N-terminal"/>
    <property type="match status" value="1"/>
</dbReference>
<keyword evidence="1" id="KW-0732">Signal</keyword>
<dbReference type="PANTHER" id="PTHR36220">
    <property type="entry name" value="UNNAMED PRODUCT"/>
    <property type="match status" value="1"/>
</dbReference>
<dbReference type="PANTHER" id="PTHR36220:SF1">
    <property type="entry name" value="GAMMA TUBULIN COMPLEX COMPONENT C-TERMINAL DOMAIN-CONTAINING PROTEIN"/>
    <property type="match status" value="1"/>
</dbReference>
<dbReference type="Proteomes" id="UP000189670">
    <property type="component" value="Unassembled WGS sequence"/>
</dbReference>
<proteinExistence type="predicted"/>
<dbReference type="AlphaFoldDB" id="A0A1V1NU79"/>
<dbReference type="SUPFAM" id="SSF50965">
    <property type="entry name" value="Galactose oxidase, central domain"/>
    <property type="match status" value="1"/>
</dbReference>
<dbReference type="InterPro" id="IPR013517">
    <property type="entry name" value="FG-GAP"/>
</dbReference>
<organism evidence="2 3">
    <name type="scientific">Candidatus Magnetoglobus multicellularis str. Araruama</name>
    <dbReference type="NCBI Taxonomy" id="890399"/>
    <lineage>
        <taxon>Bacteria</taxon>
        <taxon>Pseudomonadati</taxon>
        <taxon>Thermodesulfobacteriota</taxon>
        <taxon>Desulfobacteria</taxon>
        <taxon>Desulfobacterales</taxon>
        <taxon>Desulfobacteraceae</taxon>
        <taxon>Candidatus Magnetoglobus</taxon>
    </lineage>
</organism>
<sequence length="301" mass="33971">MFKISDWNCEQFKFGRNEHQYFGKSVALSDSYAIVGAPNYNSNYGYIKIYQLNSGAWTNIKNITGQSSEYWGNTVDITDQYAMIGSYYYNSQQGKAYIYTLESWTKIDLRPNDPANSDYFGWSVALNNNYAIVGAYYDDDNGSNSGSAYVFQNNSGTWKQVAKMTASDGYNNEYYGYNVSMSANHFFIGAYNKASSTGAVYVYPNSRYTISGYIYDKDLNPVPLAVVNFTNASSAVSDGNGFYSNTVFLGWSGDVTVQKGHYLFSPSSHRYEKFIRIIAIKTFITKYLPSQDLSKIQQECL</sequence>
<dbReference type="InterPro" id="IPR028994">
    <property type="entry name" value="Integrin_alpha_N"/>
</dbReference>
<dbReference type="InterPro" id="IPR011043">
    <property type="entry name" value="Gal_Oxase/kelch_b-propeller"/>
</dbReference>